<evidence type="ECO:0000256" key="8">
    <source>
        <dbReference type="SAM" id="MobiDB-lite"/>
    </source>
</evidence>
<name>A0A226D0T6_FOLCA</name>
<dbReference type="GO" id="GO:0008270">
    <property type="term" value="F:zinc ion binding"/>
    <property type="evidence" value="ECO:0007669"/>
    <property type="project" value="UniProtKB-KW"/>
</dbReference>
<protein>
    <recommendedName>
        <fullName evidence="9">C2H2-type domain-containing protein</fullName>
    </recommendedName>
</protein>
<evidence type="ECO:0000256" key="4">
    <source>
        <dbReference type="ARBA" id="ARBA00022771"/>
    </source>
</evidence>
<dbReference type="SUPFAM" id="SSF57667">
    <property type="entry name" value="beta-beta-alpha zinc fingers"/>
    <property type="match status" value="1"/>
</dbReference>
<keyword evidence="3" id="KW-0677">Repeat</keyword>
<evidence type="ECO:0000313" key="11">
    <source>
        <dbReference type="Proteomes" id="UP000198287"/>
    </source>
</evidence>
<proteinExistence type="predicted"/>
<dbReference type="InterPro" id="IPR050888">
    <property type="entry name" value="ZnF_C2H2-type_TF"/>
</dbReference>
<dbReference type="GO" id="GO:0005634">
    <property type="term" value="C:nucleus"/>
    <property type="evidence" value="ECO:0007669"/>
    <property type="project" value="UniProtKB-SubCell"/>
</dbReference>
<dbReference type="OMA" id="NCINSAR"/>
<feature type="compositionally biased region" description="Acidic residues" evidence="8">
    <location>
        <begin position="179"/>
        <end position="188"/>
    </location>
</feature>
<comment type="subcellular location">
    <subcellularLocation>
        <location evidence="1">Nucleus</location>
    </subcellularLocation>
</comment>
<dbReference type="OrthoDB" id="6432771at2759"/>
<evidence type="ECO:0000256" key="3">
    <source>
        <dbReference type="ARBA" id="ARBA00022737"/>
    </source>
</evidence>
<keyword evidence="6" id="KW-0539">Nucleus</keyword>
<feature type="domain" description="C2H2-type" evidence="9">
    <location>
        <begin position="771"/>
        <end position="798"/>
    </location>
</feature>
<evidence type="ECO:0000259" key="9">
    <source>
        <dbReference type="PROSITE" id="PS50157"/>
    </source>
</evidence>
<dbReference type="Gene3D" id="3.30.160.60">
    <property type="entry name" value="Classic Zinc Finger"/>
    <property type="match status" value="5"/>
</dbReference>
<feature type="region of interest" description="Disordered" evidence="8">
    <location>
        <begin position="653"/>
        <end position="674"/>
    </location>
</feature>
<feature type="compositionally biased region" description="Low complexity" evidence="8">
    <location>
        <begin position="658"/>
        <end position="667"/>
    </location>
</feature>
<dbReference type="AlphaFoldDB" id="A0A226D0T6"/>
<organism evidence="10 11">
    <name type="scientific">Folsomia candida</name>
    <name type="common">Springtail</name>
    <dbReference type="NCBI Taxonomy" id="158441"/>
    <lineage>
        <taxon>Eukaryota</taxon>
        <taxon>Metazoa</taxon>
        <taxon>Ecdysozoa</taxon>
        <taxon>Arthropoda</taxon>
        <taxon>Hexapoda</taxon>
        <taxon>Collembola</taxon>
        <taxon>Entomobryomorpha</taxon>
        <taxon>Isotomoidea</taxon>
        <taxon>Isotomidae</taxon>
        <taxon>Proisotominae</taxon>
        <taxon>Folsomia</taxon>
    </lineage>
</organism>
<dbReference type="PROSITE" id="PS00028">
    <property type="entry name" value="ZINC_FINGER_C2H2_1"/>
    <property type="match status" value="6"/>
</dbReference>
<evidence type="ECO:0000256" key="2">
    <source>
        <dbReference type="ARBA" id="ARBA00022723"/>
    </source>
</evidence>
<feature type="domain" description="C2H2-type" evidence="9">
    <location>
        <begin position="743"/>
        <end position="770"/>
    </location>
</feature>
<feature type="region of interest" description="Disordered" evidence="8">
    <location>
        <begin position="907"/>
        <end position="949"/>
    </location>
</feature>
<dbReference type="Proteomes" id="UP000198287">
    <property type="component" value="Unassembled WGS sequence"/>
</dbReference>
<feature type="domain" description="C2H2-type" evidence="9">
    <location>
        <begin position="302"/>
        <end position="330"/>
    </location>
</feature>
<keyword evidence="5" id="KW-0862">Zinc</keyword>
<dbReference type="SMART" id="SM00355">
    <property type="entry name" value="ZnF_C2H2"/>
    <property type="match status" value="10"/>
</dbReference>
<evidence type="ECO:0000256" key="1">
    <source>
        <dbReference type="ARBA" id="ARBA00004123"/>
    </source>
</evidence>
<dbReference type="FunFam" id="3.30.160.60:FF:000446">
    <property type="entry name" value="Zinc finger protein"/>
    <property type="match status" value="1"/>
</dbReference>
<feature type="domain" description="C2H2-type" evidence="9">
    <location>
        <begin position="336"/>
        <end position="364"/>
    </location>
</feature>
<evidence type="ECO:0000256" key="5">
    <source>
        <dbReference type="ARBA" id="ARBA00022833"/>
    </source>
</evidence>
<feature type="domain" description="C2H2-type" evidence="9">
    <location>
        <begin position="881"/>
        <end position="904"/>
    </location>
</feature>
<feature type="compositionally biased region" description="Acidic residues" evidence="8">
    <location>
        <begin position="938"/>
        <end position="949"/>
    </location>
</feature>
<feature type="region of interest" description="Disordered" evidence="8">
    <location>
        <begin position="176"/>
        <end position="214"/>
    </location>
</feature>
<gene>
    <name evidence="10" type="ORF">Fcan01_26414</name>
</gene>
<sequence>MTKNDGVSNSTKNGTGHILRDLLSCTVLLNRTNFIPPHHDHNLPQKIEENNSSPESGSCSICSESINLSPLAVQEMEILAKFILSQEQISLILQTEDHSPIFCCKICSSAILSLANLTTQIENITISLRAVISSRNGLFNKLRKESEISELSHEIVANRDSYCSGSIDEEEFSVKVEPIYDDNDDDNRDEITSDPLYEPDMSESDDASSDAANSDVEAESKYTCEICQPKAKFSRYSNYLRHMTNKKIHPDICDDFAISKKTKRLVVPLNQFPCPKCDQSFTSHGAFHRHKSIAHDKVHSQRKCTLCPKVFPHLNLLQRHTRKCHTVPVPSQRGRHSCVMCLKTFSSSGNRNRHVELVHFHDKTSCPYGCETKFGSETEWVTHLEGCDSSKMIMSQPRALSPFVRLNRDPELDKMVQNIAQCFACRQTSGLISDPGRKYEEEIALFKQVFLQQFPSDGGNKFRTNSHLCSTCVPSVISVYGMYQQIIAIQKQIDRNLQIVRDNLQDVNKEKSNNDNKKGEESIDWSLLQMAEDSDDDDDAQDPISDPMMDIELGVAVRLPSSSSDEEENNSTQRRLSSRAAKTKSLQFLADTEIKTEPDDSDYDNYEMDFNPDAYTYYSLPSEDSDCDDNATEKKTEDAKSCEVNVPKISVKRKSPKNKTPTKTMKTNVKRNSISKKKRTALNLPARLEKNKLKPPKNSEGIYPCAKCGKTFRTWRLVLAHEITVCKIVWEKDTLVKLNFTVHECDQCDAKFVFRTHLTRHKNIHLNVKPFTCEKCGSSFTQKQSLTFHQRAYCGGVDEVSPEEREKLLQKVRQNQDRHKKKLKFPCTLCPKKFTTQAKLDAHAQTPHKASSCPICGEEVTKAMLFSHKAQAHPDQVGAHLKCPTCDKCFYSKGGLRRHKRVVHNIPGVGKGKGVRKDSRLRREENVVENRTENGDSTVEENLNDVENA</sequence>
<feature type="region of interest" description="Disordered" evidence="8">
    <location>
        <begin position="558"/>
        <end position="582"/>
    </location>
</feature>
<reference evidence="10 11" key="1">
    <citation type="submission" date="2015-12" db="EMBL/GenBank/DDBJ databases">
        <title>The genome of Folsomia candida.</title>
        <authorList>
            <person name="Faddeeva A."/>
            <person name="Derks M.F."/>
            <person name="Anvar Y."/>
            <person name="Smit S."/>
            <person name="Van Straalen N."/>
            <person name="Roelofs D."/>
        </authorList>
    </citation>
    <scope>NUCLEOTIDE SEQUENCE [LARGE SCALE GENOMIC DNA]</scope>
    <source>
        <strain evidence="10 11">VU population</strain>
        <tissue evidence="10">Whole body</tissue>
    </source>
</reference>
<evidence type="ECO:0000313" key="10">
    <source>
        <dbReference type="EMBL" id="OXA38829.1"/>
    </source>
</evidence>
<accession>A0A226D0T6</accession>
<comment type="caution">
    <text evidence="10">The sequence shown here is derived from an EMBL/GenBank/DDBJ whole genome shotgun (WGS) entry which is preliminary data.</text>
</comment>
<dbReference type="InterPro" id="IPR036236">
    <property type="entry name" value="Znf_C2H2_sf"/>
</dbReference>
<keyword evidence="11" id="KW-1185">Reference proteome</keyword>
<dbReference type="EMBL" id="LNIX01000043">
    <property type="protein sequence ID" value="OXA38829.1"/>
    <property type="molecule type" value="Genomic_DNA"/>
</dbReference>
<dbReference type="Pfam" id="PF00096">
    <property type="entry name" value="zf-C2H2"/>
    <property type="match status" value="3"/>
</dbReference>
<dbReference type="InterPro" id="IPR013087">
    <property type="entry name" value="Znf_C2H2_type"/>
</dbReference>
<keyword evidence="4 7" id="KW-0863">Zinc-finger</keyword>
<evidence type="ECO:0000256" key="7">
    <source>
        <dbReference type="PROSITE-ProRule" id="PRU00042"/>
    </source>
</evidence>
<evidence type="ECO:0000256" key="6">
    <source>
        <dbReference type="ARBA" id="ARBA00023242"/>
    </source>
</evidence>
<dbReference type="PROSITE" id="PS50157">
    <property type="entry name" value="ZINC_FINGER_C2H2_2"/>
    <property type="match status" value="7"/>
</dbReference>
<feature type="compositionally biased region" description="Basic and acidic residues" evidence="8">
    <location>
        <begin position="915"/>
        <end position="934"/>
    </location>
</feature>
<keyword evidence="2" id="KW-0479">Metal-binding</keyword>
<feature type="domain" description="C2H2-type" evidence="9">
    <location>
        <begin position="272"/>
        <end position="304"/>
    </location>
</feature>
<feature type="domain" description="C2H2-type" evidence="9">
    <location>
        <begin position="825"/>
        <end position="848"/>
    </location>
</feature>
<dbReference type="PANTHER" id="PTHR24406">
    <property type="entry name" value="TRANSCRIPTIONAL REPRESSOR CTCFL-RELATED"/>
    <property type="match status" value="1"/>
</dbReference>